<dbReference type="InterPro" id="IPR011766">
    <property type="entry name" value="TPP_enzyme_TPP-bd"/>
</dbReference>
<gene>
    <name evidence="7" type="ordered locus">Metig_0163</name>
</gene>
<proteinExistence type="inferred from homology"/>
<dbReference type="GO" id="GO:0050660">
    <property type="term" value="F:flavin adenine dinucleotide binding"/>
    <property type="evidence" value="ECO:0007669"/>
    <property type="project" value="TreeGrafter"/>
</dbReference>
<dbReference type="AlphaFoldDB" id="F6BEY5"/>
<dbReference type="PANTHER" id="PTHR18968:SF13">
    <property type="entry name" value="ACETOLACTATE SYNTHASE CATALYTIC SUBUNIT, MITOCHONDRIAL"/>
    <property type="match status" value="1"/>
</dbReference>
<protein>
    <submittedName>
        <fullName evidence="7">Acetolactate synthase</fullName>
        <ecNumber evidence="7">2.2.1.6</ecNumber>
    </submittedName>
</protein>
<dbReference type="InterPro" id="IPR012000">
    <property type="entry name" value="Thiamin_PyroP_enz_cen_dom"/>
</dbReference>
<dbReference type="GO" id="GO:0003984">
    <property type="term" value="F:acetolactate synthase activity"/>
    <property type="evidence" value="ECO:0007669"/>
    <property type="project" value="UniProtKB-EC"/>
</dbReference>
<organism evidence="8">
    <name type="scientific">Methanotorris igneus (strain DSM 5666 / JCM 11834 / Kol 5)</name>
    <dbReference type="NCBI Taxonomy" id="880724"/>
    <lineage>
        <taxon>Archaea</taxon>
        <taxon>Methanobacteriati</taxon>
        <taxon>Methanobacteriota</taxon>
        <taxon>Methanomada group</taxon>
        <taxon>Methanococci</taxon>
        <taxon>Methanococcales</taxon>
        <taxon>Methanocaldococcaceae</taxon>
        <taxon>Methanotorris</taxon>
    </lineage>
</organism>
<dbReference type="HOGENOM" id="CLU_013748_3_1_2"/>
<dbReference type="Gene3D" id="3.40.50.970">
    <property type="match status" value="2"/>
</dbReference>
<dbReference type="Proteomes" id="UP000009227">
    <property type="component" value="Chromosome"/>
</dbReference>
<dbReference type="InterPro" id="IPR029061">
    <property type="entry name" value="THDP-binding"/>
</dbReference>
<keyword evidence="8" id="KW-1185">Reference proteome</keyword>
<evidence type="ECO:0000313" key="7">
    <source>
        <dbReference type="EMBL" id="AEF95721.1"/>
    </source>
</evidence>
<dbReference type="GO" id="GO:0009097">
    <property type="term" value="P:isoleucine biosynthetic process"/>
    <property type="evidence" value="ECO:0007669"/>
    <property type="project" value="TreeGrafter"/>
</dbReference>
<reference evidence="7 8" key="1">
    <citation type="submission" date="2011-05" db="EMBL/GenBank/DDBJ databases">
        <title>Complete sequence of Methanotorris igneus Kol 5.</title>
        <authorList>
            <consortium name="US DOE Joint Genome Institute"/>
            <person name="Lucas S."/>
            <person name="Han J."/>
            <person name="Lapidus A."/>
            <person name="Cheng J.-F."/>
            <person name="Goodwin L."/>
            <person name="Pitluck S."/>
            <person name="Peters L."/>
            <person name="Mikhailova N."/>
            <person name="Chertkov O."/>
            <person name="Han C."/>
            <person name="Tapia R."/>
            <person name="Land M."/>
            <person name="Hauser L."/>
            <person name="Kyrpides N."/>
            <person name="Ivanova N."/>
            <person name="Pagani I."/>
            <person name="Sieprawska-Lupa M."/>
            <person name="Whitman W."/>
            <person name="Woyke T."/>
        </authorList>
    </citation>
    <scope>NUCLEOTIDE SEQUENCE [LARGE SCALE GENOMIC DNA]</scope>
    <source>
        <strain evidence="8">DSM 5666 / JCM 11834 / Kol 5</strain>
    </source>
</reference>
<evidence type="ECO:0000256" key="2">
    <source>
        <dbReference type="ARBA" id="ARBA00023052"/>
    </source>
</evidence>
<dbReference type="EMBL" id="CP002737">
    <property type="protein sequence ID" value="AEF95721.1"/>
    <property type="molecule type" value="Genomic_DNA"/>
</dbReference>
<feature type="domain" description="Thiamine pyrophosphate enzyme TPP-binding" evidence="5">
    <location>
        <begin position="363"/>
        <end position="500"/>
    </location>
</feature>
<dbReference type="GO" id="GO:0000287">
    <property type="term" value="F:magnesium ion binding"/>
    <property type="evidence" value="ECO:0007669"/>
    <property type="project" value="InterPro"/>
</dbReference>
<dbReference type="SUPFAM" id="SSF52518">
    <property type="entry name" value="Thiamin diphosphate-binding fold (THDP-binding)"/>
    <property type="match status" value="2"/>
</dbReference>
<comment type="similarity">
    <text evidence="1 3">Belongs to the TPP enzyme family.</text>
</comment>
<evidence type="ECO:0000313" key="8">
    <source>
        <dbReference type="Proteomes" id="UP000009227"/>
    </source>
</evidence>
<feature type="domain" description="Thiamine pyrophosphate enzyme central" evidence="4">
    <location>
        <begin position="200"/>
        <end position="314"/>
    </location>
</feature>
<dbReference type="Pfam" id="PF02776">
    <property type="entry name" value="TPP_enzyme_N"/>
    <property type="match status" value="1"/>
</dbReference>
<evidence type="ECO:0000256" key="1">
    <source>
        <dbReference type="ARBA" id="ARBA00007812"/>
    </source>
</evidence>
<dbReference type="GO" id="GO:0009099">
    <property type="term" value="P:L-valine biosynthetic process"/>
    <property type="evidence" value="ECO:0007669"/>
    <property type="project" value="TreeGrafter"/>
</dbReference>
<dbReference type="PANTHER" id="PTHR18968">
    <property type="entry name" value="THIAMINE PYROPHOSPHATE ENZYMES"/>
    <property type="match status" value="1"/>
</dbReference>
<dbReference type="Gene3D" id="3.40.50.1220">
    <property type="entry name" value="TPP-binding domain"/>
    <property type="match status" value="1"/>
</dbReference>
<name>F6BEY5_METIK</name>
<dbReference type="STRING" id="880724.Metig_0163"/>
<keyword evidence="7" id="KW-0808">Transferase</keyword>
<dbReference type="InterPro" id="IPR029035">
    <property type="entry name" value="DHS-like_NAD/FAD-binding_dom"/>
</dbReference>
<evidence type="ECO:0000259" key="6">
    <source>
        <dbReference type="Pfam" id="PF02776"/>
    </source>
</evidence>
<dbReference type="CDD" id="cd07035">
    <property type="entry name" value="TPP_PYR_POX_like"/>
    <property type="match status" value="1"/>
</dbReference>
<dbReference type="InterPro" id="IPR045229">
    <property type="entry name" value="TPP_enz"/>
</dbReference>
<dbReference type="Pfam" id="PF00205">
    <property type="entry name" value="TPP_enzyme_M"/>
    <property type="match status" value="1"/>
</dbReference>
<dbReference type="GO" id="GO:0044272">
    <property type="term" value="P:sulfur compound biosynthetic process"/>
    <property type="evidence" value="ECO:0007669"/>
    <property type="project" value="UniProtKB-ARBA"/>
</dbReference>
<accession>F6BEY5</accession>
<dbReference type="GO" id="GO:0030976">
    <property type="term" value="F:thiamine pyrophosphate binding"/>
    <property type="evidence" value="ECO:0007669"/>
    <property type="project" value="InterPro"/>
</dbReference>
<dbReference type="EC" id="2.2.1.6" evidence="7"/>
<feature type="domain" description="Thiamine pyrophosphate enzyme N-terminal TPP-binding" evidence="6">
    <location>
        <begin position="21"/>
        <end position="133"/>
    </location>
</feature>
<evidence type="ECO:0000256" key="3">
    <source>
        <dbReference type="RuleBase" id="RU362132"/>
    </source>
</evidence>
<evidence type="ECO:0000259" key="5">
    <source>
        <dbReference type="Pfam" id="PF02775"/>
    </source>
</evidence>
<dbReference type="GO" id="GO:0005948">
    <property type="term" value="C:acetolactate synthase complex"/>
    <property type="evidence" value="ECO:0007669"/>
    <property type="project" value="TreeGrafter"/>
</dbReference>
<sequence length="512" mass="57183">MLKISVKIPKTGILMLLSDTMKFTDAILDFFKDKSIKTVFSYPGEQIYPLYKALNENDDIKNVMVRHEQAAAHAADGYARITNYVGVCLATAGPGATNLTTGIATAYKDSSSVLCITGRCQKKYIGKNYFQEIPMEFLNFFRGYFVETSDIGYFERAFNETLNSRKPIHINIPRDVFGDTAKNTKIENKNQNHFKCNIKIKNVEKPLLLIGQGIYGKLGYKEIIKIGKILKELNIPIVTTFPARGVIDENDDICLGLVGRRGSEIANKALLDADLIFSIGSSLSYNTIVESVREEVLNKIIPINPNPNNIGELKEILLNLEINDKPWIENVTKKSLLDKLGDYSSKIKEIIDHLPNDAIITTDAGNHTVFTCMLKKCSLPKTIISSHSMGTMGFGLPASIGVKFGCLDYGIDREVVLISGDGGFQMNIQELGVVAENNLKILMVVMKNNKLNVFGDIRNPDFNKIADAYGIDNVYIESIDEIEENVKSYLKNKKPYLMVVECKDENLPMPFK</sequence>
<dbReference type="KEGG" id="mig:Metig_0163"/>
<dbReference type="SUPFAM" id="SSF52467">
    <property type="entry name" value="DHS-like NAD/FAD-binding domain"/>
    <property type="match status" value="1"/>
</dbReference>
<dbReference type="InterPro" id="IPR012001">
    <property type="entry name" value="Thiamin_PyroP_enz_TPP-bd_dom"/>
</dbReference>
<dbReference type="Pfam" id="PF02775">
    <property type="entry name" value="TPP_enzyme_C"/>
    <property type="match status" value="1"/>
</dbReference>
<keyword evidence="2 3" id="KW-0786">Thiamine pyrophosphate</keyword>
<evidence type="ECO:0000259" key="4">
    <source>
        <dbReference type="Pfam" id="PF00205"/>
    </source>
</evidence>